<dbReference type="RefSeq" id="XP_012652348.1">
    <property type="nucleotide sequence ID" value="XM_012796894.1"/>
</dbReference>
<keyword evidence="3" id="KW-1185">Reference proteome</keyword>
<dbReference type="KEGG" id="tet:TTHERM_000295119"/>
<dbReference type="PROSITE" id="PS50866">
    <property type="entry name" value="GOLD"/>
    <property type="match status" value="1"/>
</dbReference>
<protein>
    <recommendedName>
        <fullName evidence="1">GOLD domain-containing protein</fullName>
    </recommendedName>
</protein>
<name>W7X6V6_TETTS</name>
<organism evidence="2 3">
    <name type="scientific">Tetrahymena thermophila (strain SB210)</name>
    <dbReference type="NCBI Taxonomy" id="312017"/>
    <lineage>
        <taxon>Eukaryota</taxon>
        <taxon>Sar</taxon>
        <taxon>Alveolata</taxon>
        <taxon>Ciliophora</taxon>
        <taxon>Intramacronucleata</taxon>
        <taxon>Oligohymenophorea</taxon>
        <taxon>Hymenostomatida</taxon>
        <taxon>Tetrahymenina</taxon>
        <taxon>Tetrahymenidae</taxon>
        <taxon>Tetrahymena</taxon>
    </lineage>
</organism>
<evidence type="ECO:0000313" key="2">
    <source>
        <dbReference type="EMBL" id="EWS75110.1"/>
    </source>
</evidence>
<dbReference type="EMBL" id="GG662740">
    <property type="protein sequence ID" value="EWS75110.1"/>
    <property type="molecule type" value="Genomic_DNA"/>
</dbReference>
<dbReference type="Proteomes" id="UP000009168">
    <property type="component" value="Unassembled WGS sequence"/>
</dbReference>
<reference evidence="3" key="1">
    <citation type="journal article" date="2006" name="PLoS Biol.">
        <title>Macronuclear genome sequence of the ciliate Tetrahymena thermophila, a model eukaryote.</title>
        <authorList>
            <person name="Eisen J.A."/>
            <person name="Coyne R.S."/>
            <person name="Wu M."/>
            <person name="Wu D."/>
            <person name="Thiagarajan M."/>
            <person name="Wortman J.R."/>
            <person name="Badger J.H."/>
            <person name="Ren Q."/>
            <person name="Amedeo P."/>
            <person name="Jones K.M."/>
            <person name="Tallon L.J."/>
            <person name="Delcher A.L."/>
            <person name="Salzberg S.L."/>
            <person name="Silva J.C."/>
            <person name="Haas B.J."/>
            <person name="Majoros W.H."/>
            <person name="Farzad M."/>
            <person name="Carlton J.M."/>
            <person name="Smith R.K. Jr."/>
            <person name="Garg J."/>
            <person name="Pearlman R.E."/>
            <person name="Karrer K.M."/>
            <person name="Sun L."/>
            <person name="Manning G."/>
            <person name="Elde N.C."/>
            <person name="Turkewitz A.P."/>
            <person name="Asai D.J."/>
            <person name="Wilkes D.E."/>
            <person name="Wang Y."/>
            <person name="Cai H."/>
            <person name="Collins K."/>
            <person name="Stewart B.A."/>
            <person name="Lee S.R."/>
            <person name="Wilamowska K."/>
            <person name="Weinberg Z."/>
            <person name="Ruzzo W.L."/>
            <person name="Wloga D."/>
            <person name="Gaertig J."/>
            <person name="Frankel J."/>
            <person name="Tsao C.-C."/>
            <person name="Gorovsky M.A."/>
            <person name="Keeling P.J."/>
            <person name="Waller R.F."/>
            <person name="Patron N.J."/>
            <person name="Cherry J.M."/>
            <person name="Stover N.A."/>
            <person name="Krieger C.J."/>
            <person name="del Toro C."/>
            <person name="Ryder H.F."/>
            <person name="Williamson S.C."/>
            <person name="Barbeau R.A."/>
            <person name="Hamilton E.P."/>
            <person name="Orias E."/>
        </authorList>
    </citation>
    <scope>NUCLEOTIDE SEQUENCE [LARGE SCALE GENOMIC DNA]</scope>
    <source>
        <strain evidence="3">SB210</strain>
    </source>
</reference>
<dbReference type="InterPro" id="IPR036598">
    <property type="entry name" value="GOLD_dom_sf"/>
</dbReference>
<sequence length="894" mass="105825">MFIFQKFVNKKSAPTNQKDINDSQESQENNKKQFSQKIQLPLRKALFPTFYSNQPTIQNIYQDGVKILQKLQEIIEQIQSNKLLCSQENVKKLWKEIDQVFQKLEGTQLSNQIKLIFYQYIYKTLNIQEQAIDFISDELKCYDKEKYSLIQFFIQWQQQYCKHYTEECTLSLNRGLNILKNFIDQIDSSFEICCFLNFYSQDILTPLGFQQNDMQQLHQKIKIENQIQEQTIVNILETVLFIYNLQLYLPSQLVKQNFPYLIYNKNLFQQKQSQQINSNKPDQLSKINEECDKNKLIQSTLKLTKDSYSDDKNSIQQISKEWDKQQNSIGDEQIHESYEDIQLNQSFDDAQSNIVQPISFVLWQEYEIIKRFTNYIDFIQLFIEKVIVFNQQDECTSNVSLKSSSRQSICQDQQNDILKAQILIKSYFYLQENQKIGLINLLNQVLDNLKTDLNFNKLKHLTQLILFFITSDEVESNHKKIIFSNKLSQELLIHFQKSEQKKILNHQNIIQSELISNYQPLLDFQQCVIKNGKTKKVHINSKSKININVDIFEKLSIVNLSIGILNKDIKLCIKYLGPLDTPEKINPIELIRTGKINQAPYRINFLAEQEGIYCIEFINSYSWFASKEIEYRINILTPFQVGLNQSSSLTKTIFPIASKPFHQKAVEHFQENQKIFNQATDQALLVLNQNMLTILYKTNNNQKFSNIIEIFKSNENQNIFETLEPQVISSLCSIINQIYQQDSKIYFNKNSKNKLVLYIIVDNEEQIEYFNRDSLFQLTVLHNFPVSEIIIESYPNIFIQMFLMQKGIIYKQKIILYWQYNNNLYKSNNYECAQLVENNFDEVYQISYDQISQNQVLIITKSNFEEINQSDQILRVKNELQQHNFILQINNLFQ</sequence>
<feature type="domain" description="GOLD" evidence="1">
    <location>
        <begin position="525"/>
        <end position="635"/>
    </location>
</feature>
<accession>W7X6V6</accession>
<evidence type="ECO:0000313" key="3">
    <source>
        <dbReference type="Proteomes" id="UP000009168"/>
    </source>
</evidence>
<dbReference type="OrthoDB" id="1434354at2759"/>
<gene>
    <name evidence="2" type="ORF">TTHERM_000295119</name>
</gene>
<dbReference type="GeneID" id="24438250"/>
<dbReference type="InterPro" id="IPR009038">
    <property type="entry name" value="GOLD_dom"/>
</dbReference>
<dbReference type="Gene3D" id="2.60.120.680">
    <property type="entry name" value="GOLD domain"/>
    <property type="match status" value="1"/>
</dbReference>
<dbReference type="SUPFAM" id="SSF101576">
    <property type="entry name" value="Supernatant protein factor (SPF), C-terminal domain"/>
    <property type="match status" value="1"/>
</dbReference>
<proteinExistence type="predicted"/>
<dbReference type="InParanoid" id="W7X6V6"/>
<dbReference type="AlphaFoldDB" id="W7X6V6"/>
<evidence type="ECO:0000259" key="1">
    <source>
        <dbReference type="PROSITE" id="PS50866"/>
    </source>
</evidence>